<dbReference type="Gene3D" id="1.10.10.2520">
    <property type="entry name" value="Cell wall hydrolase SleB, domain 1"/>
    <property type="match status" value="1"/>
</dbReference>
<dbReference type="InterPro" id="IPR042047">
    <property type="entry name" value="SleB_dom1"/>
</dbReference>
<accession>A0A1H3K0L0</accession>
<dbReference type="InterPro" id="IPR011105">
    <property type="entry name" value="Cell_wall_hydrolase_SleB"/>
</dbReference>
<feature type="signal peptide" evidence="1">
    <location>
        <begin position="1"/>
        <end position="20"/>
    </location>
</feature>
<dbReference type="STRING" id="321339.SAMN05444340_10896"/>
<keyword evidence="3" id="KW-0378">Hydrolase</keyword>
<dbReference type="EMBL" id="FNPF01000008">
    <property type="protein sequence ID" value="SDY45706.1"/>
    <property type="molecule type" value="Genomic_DNA"/>
</dbReference>
<keyword evidence="1" id="KW-0732">Signal</keyword>
<protein>
    <submittedName>
        <fullName evidence="3">Cell wall hydrolase CwlJ, involved in spore germination</fullName>
    </submittedName>
</protein>
<reference evidence="3 4" key="1">
    <citation type="submission" date="2016-10" db="EMBL/GenBank/DDBJ databases">
        <authorList>
            <person name="de Groot N.N."/>
        </authorList>
    </citation>
    <scope>NUCLEOTIDE SEQUENCE [LARGE SCALE GENOMIC DNA]</scope>
    <source>
        <strain evidence="3 4">DSM 26880</strain>
    </source>
</reference>
<dbReference type="Pfam" id="PF07486">
    <property type="entry name" value="Hydrolase_2"/>
    <property type="match status" value="1"/>
</dbReference>
<feature type="chain" id="PRO_5011656228" evidence="1">
    <location>
        <begin position="21"/>
        <end position="209"/>
    </location>
</feature>
<dbReference type="AlphaFoldDB" id="A0A1H3K0L0"/>
<evidence type="ECO:0000259" key="2">
    <source>
        <dbReference type="Pfam" id="PF07486"/>
    </source>
</evidence>
<evidence type="ECO:0000313" key="3">
    <source>
        <dbReference type="EMBL" id="SDY45706.1"/>
    </source>
</evidence>
<evidence type="ECO:0000256" key="1">
    <source>
        <dbReference type="SAM" id="SignalP"/>
    </source>
</evidence>
<dbReference type="Proteomes" id="UP000199286">
    <property type="component" value="Unassembled WGS sequence"/>
</dbReference>
<dbReference type="RefSeq" id="WP_089883455.1">
    <property type="nucleotide sequence ID" value="NZ_FNPF01000008.1"/>
</dbReference>
<gene>
    <name evidence="3" type="ORF">SAMN05444340_10896</name>
</gene>
<evidence type="ECO:0000313" key="4">
    <source>
        <dbReference type="Proteomes" id="UP000199286"/>
    </source>
</evidence>
<name>A0A1H3K0L0_9RHOB</name>
<dbReference type="GO" id="GO:0016787">
    <property type="term" value="F:hydrolase activity"/>
    <property type="evidence" value="ECO:0007669"/>
    <property type="project" value="UniProtKB-KW"/>
</dbReference>
<proteinExistence type="predicted"/>
<feature type="domain" description="Cell wall hydrolase SleB" evidence="2">
    <location>
        <begin position="91"/>
        <end position="200"/>
    </location>
</feature>
<sequence>MLRALAIISFLILPASGALADGGGLKAMQLISLERRALDDTATAHLGRLLMGPDAPRMPRYDAAWLATQPEATGDSQWECLAEALYFEARGESIRGQFAVAEVILNRVESGRFPDSVCDVVRQGTGRKFACQFTYTCDGLPEDVHEKRAWERVAKVARAVLDGRAGRLTEGATHYHTTAVNPDWANVYERTAQIGAHLFYRHTWRSTSR</sequence>
<organism evidence="3 4">
    <name type="scientific">Citreimonas salinaria</name>
    <dbReference type="NCBI Taxonomy" id="321339"/>
    <lineage>
        <taxon>Bacteria</taxon>
        <taxon>Pseudomonadati</taxon>
        <taxon>Pseudomonadota</taxon>
        <taxon>Alphaproteobacteria</taxon>
        <taxon>Rhodobacterales</taxon>
        <taxon>Roseobacteraceae</taxon>
        <taxon>Citreimonas</taxon>
    </lineage>
</organism>
<dbReference type="OrthoDB" id="9785345at2"/>
<keyword evidence="4" id="KW-1185">Reference proteome</keyword>